<reference evidence="1 2" key="1">
    <citation type="submission" date="2024-05" db="EMBL/GenBank/DDBJ databases">
        <authorList>
            <person name="Duchaud E."/>
        </authorList>
    </citation>
    <scope>NUCLEOTIDE SEQUENCE [LARGE SCALE GENOMIC DNA]</scope>
    <source>
        <strain evidence="1">Ena-SAMPLE-TAB-13-05-2024-13:56:06:370-140308</strain>
    </source>
</reference>
<name>A0ABM9PFZ4_9FLAO</name>
<comment type="caution">
    <text evidence="1">The sequence shown here is derived from an EMBL/GenBank/DDBJ whole genome shotgun (WGS) entry which is preliminary data.</text>
</comment>
<evidence type="ECO:0000313" key="2">
    <source>
        <dbReference type="Proteomes" id="UP001497527"/>
    </source>
</evidence>
<dbReference type="EMBL" id="CAXJIO010000017">
    <property type="protein sequence ID" value="CAL2104545.1"/>
    <property type="molecule type" value="Genomic_DNA"/>
</dbReference>
<organism evidence="1 2">
    <name type="scientific">Tenacibaculum polynesiense</name>
    <dbReference type="NCBI Taxonomy" id="3137857"/>
    <lineage>
        <taxon>Bacteria</taxon>
        <taxon>Pseudomonadati</taxon>
        <taxon>Bacteroidota</taxon>
        <taxon>Flavobacteriia</taxon>
        <taxon>Flavobacteriales</taxon>
        <taxon>Flavobacteriaceae</taxon>
        <taxon>Tenacibaculum</taxon>
    </lineage>
</organism>
<dbReference type="Proteomes" id="UP001497527">
    <property type="component" value="Unassembled WGS sequence"/>
</dbReference>
<sequence length="126" mass="14817">MKRFLLITVILFLGCSKSFDQRIIGIWKTNSKFYEATYKFEKVRKNIVGKLLYYNDGTTILRETGTDKDIFIKNLQYKDRLFIDAVSGATQTTSSNYQIKVKHKDTLEVTTHIRNKPSIEIWTRKQ</sequence>
<proteinExistence type="predicted"/>
<accession>A0ABM9PFZ4</accession>
<protein>
    <submittedName>
        <fullName evidence="1">DUF2147 domain-containing protein</fullName>
    </submittedName>
</protein>
<dbReference type="RefSeq" id="WP_348718851.1">
    <property type="nucleotide sequence ID" value="NZ_CAXJIO010000017.1"/>
</dbReference>
<keyword evidence="2" id="KW-1185">Reference proteome</keyword>
<dbReference type="PROSITE" id="PS51257">
    <property type="entry name" value="PROKAR_LIPOPROTEIN"/>
    <property type="match status" value="1"/>
</dbReference>
<evidence type="ECO:0000313" key="1">
    <source>
        <dbReference type="EMBL" id="CAL2104545.1"/>
    </source>
</evidence>
<gene>
    <name evidence="1" type="ORF">T190423A01A_80082</name>
</gene>